<evidence type="ECO:0000256" key="1">
    <source>
        <dbReference type="SAM" id="Phobius"/>
    </source>
</evidence>
<dbReference type="EMBL" id="MF101453">
    <property type="protein sequence ID" value="ARW68728.1"/>
    <property type="molecule type" value="Genomic_DNA"/>
</dbReference>
<feature type="transmembrane region" description="Helical" evidence="1">
    <location>
        <begin position="6"/>
        <end position="23"/>
    </location>
</feature>
<keyword evidence="2" id="KW-0150">Chloroplast</keyword>
<sequence length="69" mass="7785">MIKLTLYIVSVLNIVLILLFSPIKNSTTGFVDRSRLLNVGYNQVLMQQVIGFGVLIFFILVLILLFQGL</sequence>
<reference evidence="2" key="1">
    <citation type="journal article" date="2017" name="J. Phycol.">
        <title>Analysis of chloroplast genomes and a supermatrix inform reclassification of the Rhodomelaceae (Rhodophyta).</title>
        <authorList>
            <person name="Diaz-Tapia P."/>
            <person name="Maggs C.A."/>
            <person name="West J.A."/>
            <person name="Verbruggen H."/>
        </authorList>
    </citation>
    <scope>NUCLEOTIDE SEQUENCE</scope>
    <source>
        <strain evidence="2">PD1686</strain>
    </source>
</reference>
<accession>A0A1Z1MRK8</accession>
<proteinExistence type="predicted"/>
<name>A0A1Z1MRK8_9FLOR</name>
<keyword evidence="2" id="KW-0934">Plastid</keyword>
<geneLocation type="chloroplast" evidence="2"/>
<keyword evidence="1" id="KW-1133">Transmembrane helix</keyword>
<protein>
    <submittedName>
        <fullName evidence="2">Preprotein-translocase subunit g</fullName>
    </submittedName>
</protein>
<keyword evidence="1" id="KW-0812">Transmembrane</keyword>
<dbReference type="AlphaFoldDB" id="A0A1Z1MRK8"/>
<organism evidence="2">
    <name type="scientific">Palisada sp</name>
    <dbReference type="NCBI Taxonomy" id="1955416"/>
    <lineage>
        <taxon>Eukaryota</taxon>
        <taxon>Rhodophyta</taxon>
        <taxon>Florideophyceae</taxon>
        <taxon>Rhodymeniophycidae</taxon>
        <taxon>Ceramiales</taxon>
        <taxon>Rhodomelaceae</taxon>
        <taxon>Laurencieae</taxon>
        <taxon>Palisada</taxon>
    </lineage>
</organism>
<keyword evidence="1" id="KW-0472">Membrane</keyword>
<gene>
    <name evidence="2" type="primary">secG</name>
</gene>
<feature type="transmembrane region" description="Helical" evidence="1">
    <location>
        <begin position="44"/>
        <end position="66"/>
    </location>
</feature>
<evidence type="ECO:0000313" key="2">
    <source>
        <dbReference type="EMBL" id="ARW68728.1"/>
    </source>
</evidence>